<gene>
    <name evidence="1" type="ORF">SSEG_02000</name>
</gene>
<sequence>MRATKQAAPQPWRRRGLFTGIPSGSLVIGVPACPALTVLPGSGTGAGWAADAFASDAWAAAPSDAGSEAGGDGAGATLQPTASASPTILASATPCPSISATPVASANCTAPANSKATALAGRITSAVRHKGVVTGCGESFRITDIHGEQLPVDRTAVQPDVAQPTGVRFTRP</sequence>
<name>B5HRG5_STRX2</name>
<dbReference type="HOGENOM" id="CLU_1554466_0_0_11"/>
<accession>B5HRG5</accession>
<proteinExistence type="predicted"/>
<dbReference type="AlphaFoldDB" id="B5HRG5"/>
<reference evidence="1" key="1">
    <citation type="submission" date="2009-10" db="EMBL/GenBank/DDBJ databases">
        <title>The genome sequence of Streptomyces sviceus strain ATCC 29083.</title>
        <authorList>
            <consortium name="The Broad Institute Genome Sequencing Platform"/>
            <consortium name="Broad Institute Microbial Sequencing Center"/>
            <person name="Fischbach M."/>
            <person name="Godfrey P."/>
            <person name="Ward D."/>
            <person name="Young S."/>
            <person name="Zeng Q."/>
            <person name="Koehrsen M."/>
            <person name="Alvarado L."/>
            <person name="Berlin A.M."/>
            <person name="Bochicchio J."/>
            <person name="Borenstein D."/>
            <person name="Chapman S.B."/>
            <person name="Chen Z."/>
            <person name="Engels R."/>
            <person name="Freedman E."/>
            <person name="Gellesch M."/>
            <person name="Goldberg J."/>
            <person name="Griggs A."/>
            <person name="Gujja S."/>
            <person name="Heilman E.R."/>
            <person name="Heiman D.I."/>
            <person name="Hepburn T.A."/>
            <person name="Howarth C."/>
            <person name="Jen D."/>
            <person name="Larson L."/>
            <person name="Lewis B."/>
            <person name="Mehta T."/>
            <person name="Park D."/>
            <person name="Pearson M."/>
            <person name="Richards J."/>
            <person name="Roberts A."/>
            <person name="Saif S."/>
            <person name="Shea T.D."/>
            <person name="Shenoy N."/>
            <person name="Sisk P."/>
            <person name="Stolte C."/>
            <person name="Sykes S.N."/>
            <person name="Thomson T."/>
            <person name="Walk T."/>
            <person name="White J."/>
            <person name="Yandava C."/>
            <person name="Straight P."/>
            <person name="Clardy J."/>
            <person name="Hung D."/>
            <person name="Kolter R."/>
            <person name="Mekalanos J."/>
            <person name="Walker S."/>
            <person name="Walsh C.T."/>
            <person name="Wieland-Brown L.C."/>
            <person name="Haas B."/>
            <person name="Nusbaum C."/>
            <person name="Birren B."/>
        </authorList>
    </citation>
    <scope>NUCLEOTIDE SEQUENCE [LARGE SCALE GENOMIC DNA]</scope>
    <source>
        <strain evidence="1">ATCC 29083</strain>
    </source>
</reference>
<evidence type="ECO:0000313" key="1">
    <source>
        <dbReference type="EMBL" id="EDY55420.1"/>
    </source>
</evidence>
<dbReference type="eggNOG" id="ENOG50326W7">
    <property type="taxonomic scope" value="Bacteria"/>
</dbReference>
<dbReference type="Proteomes" id="UP000002785">
    <property type="component" value="Chromosome"/>
</dbReference>
<organism evidence="1 2">
    <name type="scientific">Streptomyces sviceus (strain ATCC 29083 / DSM 924 / JCM 4929 / NBRC 13980 / NCIMB 11184 / NRRL 5439 / UC 5370)</name>
    <dbReference type="NCBI Taxonomy" id="463191"/>
    <lineage>
        <taxon>Bacteria</taxon>
        <taxon>Bacillati</taxon>
        <taxon>Actinomycetota</taxon>
        <taxon>Actinomycetes</taxon>
        <taxon>Kitasatosporales</taxon>
        <taxon>Streptomycetaceae</taxon>
        <taxon>Streptomyces</taxon>
    </lineage>
</organism>
<protein>
    <submittedName>
        <fullName evidence="1">Uncharacterized protein</fullName>
    </submittedName>
</protein>
<evidence type="ECO:0000313" key="2">
    <source>
        <dbReference type="Proteomes" id="UP000002785"/>
    </source>
</evidence>
<dbReference type="EMBL" id="CM000951">
    <property type="protein sequence ID" value="EDY55420.1"/>
    <property type="molecule type" value="Genomic_DNA"/>
</dbReference>
<keyword evidence="2" id="KW-1185">Reference proteome</keyword>